<dbReference type="InterPro" id="IPR001810">
    <property type="entry name" value="F-box_dom"/>
</dbReference>
<evidence type="ECO:0000259" key="1">
    <source>
        <dbReference type="PROSITE" id="PS50181"/>
    </source>
</evidence>
<dbReference type="AlphaFoldDB" id="A0AAE1I6L4"/>
<dbReference type="SUPFAM" id="SSF52047">
    <property type="entry name" value="RNI-like"/>
    <property type="match status" value="1"/>
</dbReference>
<dbReference type="InterPro" id="IPR036047">
    <property type="entry name" value="F-box-like_dom_sf"/>
</dbReference>
<accession>A0AAE1I6L4</accession>
<keyword evidence="3" id="KW-1185">Reference proteome</keyword>
<feature type="domain" description="F-box" evidence="1">
    <location>
        <begin position="1"/>
        <end position="46"/>
    </location>
</feature>
<dbReference type="Proteomes" id="UP001273209">
    <property type="component" value="Unassembled WGS sequence"/>
</dbReference>
<evidence type="ECO:0000313" key="2">
    <source>
        <dbReference type="EMBL" id="KAK4060260.1"/>
    </source>
</evidence>
<dbReference type="PROSITE" id="PS50181">
    <property type="entry name" value="FBOX"/>
    <property type="match status" value="1"/>
</dbReference>
<dbReference type="Gene3D" id="1.20.1280.50">
    <property type="match status" value="1"/>
</dbReference>
<sequence length="437" mass="49935">MSRLSTLPQELTIQIFRLLEFGDKVRLSATCRRYRAQLAPEIFQTIRLSNNETVARSVLSAVETYGEYTTRIEFIAHCEHNDEVTTPALTPAAAKVIQGHLTPNLSTFSLKFDFDFDDGEEWDSDHPDAVMGMSIYIFEGLETEEHVREREETWQWRALMNETWRALAANIHVRELILDELIPKRTSAFLTEEFRQFLSRIEAATFKIFGMDNGAGWKTNTVWGVVDFLQNLDTMFFHHMTGLKHLAIHAADPLGPQWTRHIPLTLMPADLPLLKSLKLTRCFVGPELVSFIGGHLNVLKSLDVKECVSGHGNVHPYYEHDCSWASFFDALYEAKPAITELIAGNGSNVPLTEDEKYSSDYQFEDEPEGIQEIRRKLKADPRLRLFGYGAVDNKYGMFFLNEQANEEEFKSGDDQRAFDRLMGLVNENAARQAMILV</sequence>
<dbReference type="RefSeq" id="XP_062750235.1">
    <property type="nucleotide sequence ID" value="XM_062894923.1"/>
</dbReference>
<evidence type="ECO:0000313" key="3">
    <source>
        <dbReference type="Proteomes" id="UP001273209"/>
    </source>
</evidence>
<comment type="caution">
    <text evidence="2">The sequence shown here is derived from an EMBL/GenBank/DDBJ whole genome shotgun (WGS) entry which is preliminary data.</text>
</comment>
<name>A0AAE1I6L4_9HYPO</name>
<reference evidence="2" key="1">
    <citation type="submission" date="2023-11" db="EMBL/GenBank/DDBJ databases">
        <title>The genome sequences of three competitors of mushroom-forming fungi.</title>
        <authorList>
            <person name="Beijen E."/>
            <person name="Ohm R.A."/>
        </authorList>
    </citation>
    <scope>NUCLEOTIDE SEQUENCE</scope>
    <source>
        <strain evidence="2">CBS 100526</strain>
    </source>
</reference>
<dbReference type="EMBL" id="JAWRVG010000087">
    <property type="protein sequence ID" value="KAK4060260.1"/>
    <property type="molecule type" value="Genomic_DNA"/>
</dbReference>
<gene>
    <name evidence="2" type="ORF">Triagg1_10810</name>
</gene>
<dbReference type="SUPFAM" id="SSF81383">
    <property type="entry name" value="F-box domain"/>
    <property type="match status" value="1"/>
</dbReference>
<dbReference type="Pfam" id="PF12937">
    <property type="entry name" value="F-box-like"/>
    <property type="match status" value="1"/>
</dbReference>
<organism evidence="2 3">
    <name type="scientific">Trichoderma aggressivum f. europaeum</name>
    <dbReference type="NCBI Taxonomy" id="173218"/>
    <lineage>
        <taxon>Eukaryota</taxon>
        <taxon>Fungi</taxon>
        <taxon>Dikarya</taxon>
        <taxon>Ascomycota</taxon>
        <taxon>Pezizomycotina</taxon>
        <taxon>Sordariomycetes</taxon>
        <taxon>Hypocreomycetidae</taxon>
        <taxon>Hypocreales</taxon>
        <taxon>Hypocreaceae</taxon>
        <taxon>Trichoderma</taxon>
    </lineage>
</organism>
<proteinExistence type="predicted"/>
<protein>
    <recommendedName>
        <fullName evidence="1">F-box domain-containing protein</fullName>
    </recommendedName>
</protein>
<dbReference type="GeneID" id="87914828"/>